<dbReference type="InterPro" id="IPR017871">
    <property type="entry name" value="ABC_transporter-like_CS"/>
</dbReference>
<evidence type="ECO:0000256" key="3">
    <source>
        <dbReference type="ARBA" id="ARBA00022692"/>
    </source>
</evidence>
<dbReference type="PROSITE" id="PS50929">
    <property type="entry name" value="ABC_TM1F"/>
    <property type="match status" value="2"/>
</dbReference>
<keyword evidence="2" id="KW-0813">Transport</keyword>
<evidence type="ECO:0000256" key="6">
    <source>
        <dbReference type="ARBA" id="ARBA00022989"/>
    </source>
</evidence>
<dbReference type="Gene3D" id="1.20.1560.10">
    <property type="entry name" value="ABC transporter type 1, transmembrane domain"/>
    <property type="match status" value="2"/>
</dbReference>
<dbReference type="EMBL" id="KQ964618">
    <property type="protein sequence ID" value="KXN67697.1"/>
    <property type="molecule type" value="Genomic_DNA"/>
</dbReference>
<feature type="transmembrane region" description="Helical" evidence="9">
    <location>
        <begin position="1029"/>
        <end position="1052"/>
    </location>
</feature>
<dbReference type="Proteomes" id="UP000070444">
    <property type="component" value="Unassembled WGS sequence"/>
</dbReference>
<feature type="transmembrane region" description="Helical" evidence="9">
    <location>
        <begin position="85"/>
        <end position="106"/>
    </location>
</feature>
<keyword evidence="13" id="KW-1185">Reference proteome</keyword>
<dbReference type="Pfam" id="PF00005">
    <property type="entry name" value="ABC_tran"/>
    <property type="match status" value="2"/>
</dbReference>
<accession>A0A137NY67</accession>
<evidence type="ECO:0000259" key="11">
    <source>
        <dbReference type="PROSITE" id="PS50929"/>
    </source>
</evidence>
<feature type="region of interest" description="Disordered" evidence="8">
    <location>
        <begin position="1351"/>
        <end position="1376"/>
    </location>
</feature>
<dbReference type="InterPro" id="IPR011527">
    <property type="entry name" value="ABC1_TM_dom"/>
</dbReference>
<dbReference type="Gene3D" id="3.40.50.300">
    <property type="entry name" value="P-loop containing nucleotide triphosphate hydrolases"/>
    <property type="match status" value="2"/>
</dbReference>
<dbReference type="SUPFAM" id="SSF52540">
    <property type="entry name" value="P-loop containing nucleoside triphosphate hydrolases"/>
    <property type="match status" value="2"/>
</dbReference>
<dbReference type="GO" id="GO:0005524">
    <property type="term" value="F:ATP binding"/>
    <property type="evidence" value="ECO:0007669"/>
    <property type="project" value="UniProtKB-KW"/>
</dbReference>
<proteinExistence type="predicted"/>
<dbReference type="FunFam" id="3.40.50.300:FF:000997">
    <property type="entry name" value="Multidrug resistance-associated protein 1"/>
    <property type="match status" value="1"/>
</dbReference>
<dbReference type="PROSITE" id="PS50893">
    <property type="entry name" value="ABC_TRANSPORTER_2"/>
    <property type="match status" value="2"/>
</dbReference>
<dbReference type="InterPro" id="IPR027417">
    <property type="entry name" value="P-loop_NTPase"/>
</dbReference>
<feature type="transmembrane region" description="Helical" evidence="9">
    <location>
        <begin position="811"/>
        <end position="832"/>
    </location>
</feature>
<keyword evidence="12" id="KW-0378">Hydrolase</keyword>
<protein>
    <submittedName>
        <fullName evidence="12">p-loop containing nucleoside triphosphate hydrolase protein</fullName>
    </submittedName>
</protein>
<evidence type="ECO:0000256" key="4">
    <source>
        <dbReference type="ARBA" id="ARBA00022741"/>
    </source>
</evidence>
<name>A0A137NY67_CONC2</name>
<feature type="transmembrane region" description="Helical" evidence="9">
    <location>
        <begin position="896"/>
        <end position="929"/>
    </location>
</feature>
<dbReference type="InterPro" id="IPR050173">
    <property type="entry name" value="ABC_transporter_C-like"/>
</dbReference>
<dbReference type="InterPro" id="IPR036640">
    <property type="entry name" value="ABC1_TM_sf"/>
</dbReference>
<dbReference type="CDD" id="cd03250">
    <property type="entry name" value="ABCC_MRP_domain1"/>
    <property type="match status" value="1"/>
</dbReference>
<keyword evidence="6 9" id="KW-1133">Transmembrane helix</keyword>
<dbReference type="OrthoDB" id="6500128at2759"/>
<dbReference type="CDD" id="cd18580">
    <property type="entry name" value="ABC_6TM_ABCC_D2"/>
    <property type="match status" value="1"/>
</dbReference>
<gene>
    <name evidence="12" type="ORF">CONCODRAFT_80027</name>
</gene>
<dbReference type="InterPro" id="IPR044726">
    <property type="entry name" value="ABCC_6TM_D2"/>
</dbReference>
<dbReference type="CDD" id="cd03244">
    <property type="entry name" value="ABCC_MRP_domain2"/>
    <property type="match status" value="1"/>
</dbReference>
<dbReference type="CDD" id="cd18579">
    <property type="entry name" value="ABC_6TM_ABCC_D1"/>
    <property type="match status" value="1"/>
</dbReference>
<organism evidence="12 13">
    <name type="scientific">Conidiobolus coronatus (strain ATCC 28846 / CBS 209.66 / NRRL 28638)</name>
    <name type="common">Delacroixia coronata</name>
    <dbReference type="NCBI Taxonomy" id="796925"/>
    <lineage>
        <taxon>Eukaryota</taxon>
        <taxon>Fungi</taxon>
        <taxon>Fungi incertae sedis</taxon>
        <taxon>Zoopagomycota</taxon>
        <taxon>Entomophthoromycotina</taxon>
        <taxon>Entomophthoromycetes</taxon>
        <taxon>Entomophthorales</taxon>
        <taxon>Ancylistaceae</taxon>
        <taxon>Conidiobolus</taxon>
    </lineage>
</organism>
<dbReference type="PANTHER" id="PTHR24223:SF447">
    <property type="entry name" value="MULTIDRUG RESISTANCE-ASSOCIATED PROTEIN 5"/>
    <property type="match status" value="1"/>
</dbReference>
<evidence type="ECO:0000256" key="1">
    <source>
        <dbReference type="ARBA" id="ARBA00004141"/>
    </source>
</evidence>
<evidence type="ECO:0000256" key="8">
    <source>
        <dbReference type="SAM" id="MobiDB-lite"/>
    </source>
</evidence>
<feature type="domain" description="ABC transporter" evidence="10">
    <location>
        <begin position="1098"/>
        <end position="1332"/>
    </location>
</feature>
<dbReference type="InterPro" id="IPR044746">
    <property type="entry name" value="ABCC_6TM_D1"/>
</dbReference>
<feature type="transmembrane region" description="Helical" evidence="9">
    <location>
        <begin position="305"/>
        <end position="326"/>
    </location>
</feature>
<dbReference type="PANTHER" id="PTHR24223">
    <property type="entry name" value="ATP-BINDING CASSETTE SUB-FAMILY C"/>
    <property type="match status" value="1"/>
</dbReference>
<evidence type="ECO:0000256" key="7">
    <source>
        <dbReference type="ARBA" id="ARBA00023136"/>
    </source>
</evidence>
<dbReference type="InterPro" id="IPR003439">
    <property type="entry name" value="ABC_transporter-like_ATP-bd"/>
</dbReference>
<evidence type="ECO:0000313" key="13">
    <source>
        <dbReference type="Proteomes" id="UP000070444"/>
    </source>
</evidence>
<feature type="transmembrane region" description="Helical" evidence="9">
    <location>
        <begin position="206"/>
        <end position="235"/>
    </location>
</feature>
<dbReference type="STRING" id="796925.A0A137NY67"/>
<dbReference type="FunFam" id="3.40.50.300:FF:000163">
    <property type="entry name" value="Multidrug resistance-associated protein member 4"/>
    <property type="match status" value="1"/>
</dbReference>
<feature type="transmembrane region" description="Helical" evidence="9">
    <location>
        <begin position="762"/>
        <end position="791"/>
    </location>
</feature>
<sequence>MANTMKPYKLSGAFFLSDWVYFWVFRLVHQVRNSDLKNINLKLADSESAKSNGDALEEIWKQELENTSRPPSILRALFKIYGTTYSLVGIWKLLWAVFTWLGAYYFLMKSLDFLSDPTNPASTGHLWAVALLLSSLFSSVSIHQLYGQCARISIQVKSSLTVLVYRKSLMLFRIKGGAGEVINILTTDVSRVTDAVTNFHYLWSAFVEATLIIVLSFVLIGYSAFIALGVVLLLLPLQMYLGSLTSKLQVANTEVTTHRVHLMSEILTAIKLIKFYAWEQPFSKKINEIRQKEVELVKKTMKLKAINFAVVFAVPVVVALLCLACYRYTGNVLTSSISFTVLSVFNTLRYPFLMLPLSVKSYAGSKLAFVRLNDFFTRLEVEGLKPLKKDDDPENAIVIENSSFSWEESDEYPTFLNDLSLTIKKGELVAVVGDVGSGKSTLLAALLGQMRQTKGSPTRVYGQISYVPQEAWILNMLLKDNIVFGKEFDQSLYEKTIFVSALTRDLELLVAGDQTEIAERGSNLSGGQRQRVSLARAVYNDGDIVLLDDPLSAVDQNVGRHIFEKCIKEHFHDKTVIFVTHQLQYLPQCDRVIVMKDGVISKMGSYEHLMSTDEQFATLINSHVASGEESDEIEIEHPPEYSQEKSPPAAAVLDQLTVQDRAQLTVRSDVRDINELTVSSLIERNQLSVISNGGRSHDVLSTIQRNEGAIHSMVDEALVNIAKEKNATTPAKSDPEKTEEAPKSGALVEEDKSTTNMGFRDVVLYMAAGSGIAFSAFIGIYFFFVHCIRIASDFWLRLWIPNTIHTSDAVYLGVYAVFVICFTLGVLTRGLFFAYEGAKKAHVLHDDMFRSVMRAPMGFFDTTPIGRILSAFSKHQFCVDDTMPDALMQSLQYAPLALGALVLISAVVYWYNFVYILGWLVICAVFVWYSSPAETKLKQLDAITRPPIYAHLTATLEGLFSIRAYHCQKRFDTLNLDLLDINHQNLYALQTAKTWVAFYLDVVSSFIVYGTALFIVITRPTDSIQSANAFSANAGLALSNALQMLVFLQWTIRMVGDVQAQMSSVGQLVYYGNEIPEEAPEEIPETKPPSSWPPHGVIEFKNIVLRYHKLGVNVLKNVTFTINPKEKIGIVGRTGSGKSTLLISLLRIVEAAEGQILIDGVDISKLGLRDLRTKVAIIPQEPVLFVGTIRSNLDPFNQCTDEQIWKALNSVHLGDKIKAMPSQLDSEVIENGKNFSLGQRQLFCIARAILSNTKILVLDEATAAIDMATDLLIQTAIKENFSEMTVLTIAHRLNTIIESDKVLVMDGGKVMEFDEPIRLLNKPDGVFASLVSQTGEATSAKLREIAQEASDARKAAGKATDGNPLNQVFQNPNEDS</sequence>
<dbReference type="OMA" id="YFRKMVA"/>
<keyword evidence="7 9" id="KW-0472">Membrane</keyword>
<feature type="domain" description="ABC transmembrane type-1" evidence="11">
    <location>
        <begin position="776"/>
        <end position="1060"/>
    </location>
</feature>
<feature type="transmembrane region" description="Helical" evidence="9">
    <location>
        <begin position="996"/>
        <end position="1017"/>
    </location>
</feature>
<feature type="domain" description="ABC transporter" evidence="10">
    <location>
        <begin position="397"/>
        <end position="622"/>
    </location>
</feature>
<evidence type="ECO:0000259" key="10">
    <source>
        <dbReference type="PROSITE" id="PS50893"/>
    </source>
</evidence>
<dbReference type="SUPFAM" id="SSF90123">
    <property type="entry name" value="ABC transporter transmembrane region"/>
    <property type="match status" value="2"/>
</dbReference>
<feature type="transmembrane region" description="Helical" evidence="9">
    <location>
        <begin position="126"/>
        <end position="147"/>
    </location>
</feature>
<dbReference type="SMART" id="SM00382">
    <property type="entry name" value="AAA"/>
    <property type="match status" value="2"/>
</dbReference>
<reference evidence="12 13" key="1">
    <citation type="journal article" date="2015" name="Genome Biol. Evol.">
        <title>Phylogenomic analyses indicate that early fungi evolved digesting cell walls of algal ancestors of land plants.</title>
        <authorList>
            <person name="Chang Y."/>
            <person name="Wang S."/>
            <person name="Sekimoto S."/>
            <person name="Aerts A.L."/>
            <person name="Choi C."/>
            <person name="Clum A."/>
            <person name="LaButti K.M."/>
            <person name="Lindquist E.A."/>
            <person name="Yee Ngan C."/>
            <person name="Ohm R.A."/>
            <person name="Salamov A.A."/>
            <person name="Grigoriev I.V."/>
            <person name="Spatafora J.W."/>
            <person name="Berbee M.L."/>
        </authorList>
    </citation>
    <scope>NUCLEOTIDE SEQUENCE [LARGE SCALE GENOMIC DNA]</scope>
    <source>
        <strain evidence="12 13">NRRL 28638</strain>
    </source>
</reference>
<dbReference type="Pfam" id="PF00664">
    <property type="entry name" value="ABC_membrane"/>
    <property type="match status" value="2"/>
</dbReference>
<evidence type="ECO:0000256" key="5">
    <source>
        <dbReference type="ARBA" id="ARBA00022840"/>
    </source>
</evidence>
<keyword evidence="4" id="KW-0547">Nucleotide-binding</keyword>
<dbReference type="GO" id="GO:0140359">
    <property type="term" value="F:ABC-type transporter activity"/>
    <property type="evidence" value="ECO:0007669"/>
    <property type="project" value="InterPro"/>
</dbReference>
<feature type="domain" description="ABC transmembrane type-1" evidence="11">
    <location>
        <begin position="96"/>
        <end position="364"/>
    </location>
</feature>
<dbReference type="GO" id="GO:0016887">
    <property type="term" value="F:ATP hydrolysis activity"/>
    <property type="evidence" value="ECO:0007669"/>
    <property type="project" value="InterPro"/>
</dbReference>
<feature type="region of interest" description="Disordered" evidence="8">
    <location>
        <begin position="725"/>
        <end position="747"/>
    </location>
</feature>
<feature type="compositionally biased region" description="Basic and acidic residues" evidence="8">
    <location>
        <begin position="733"/>
        <end position="742"/>
    </location>
</feature>
<keyword evidence="3 9" id="KW-0812">Transmembrane</keyword>
<dbReference type="InterPro" id="IPR003593">
    <property type="entry name" value="AAA+_ATPase"/>
</dbReference>
<evidence type="ECO:0000256" key="2">
    <source>
        <dbReference type="ARBA" id="ARBA00022448"/>
    </source>
</evidence>
<comment type="subcellular location">
    <subcellularLocation>
        <location evidence="1">Membrane</location>
        <topology evidence="1">Multi-pass membrane protein</topology>
    </subcellularLocation>
</comment>
<dbReference type="GO" id="GO:0016020">
    <property type="term" value="C:membrane"/>
    <property type="evidence" value="ECO:0007669"/>
    <property type="project" value="UniProtKB-SubCell"/>
</dbReference>
<evidence type="ECO:0000256" key="9">
    <source>
        <dbReference type="SAM" id="Phobius"/>
    </source>
</evidence>
<evidence type="ECO:0000313" key="12">
    <source>
        <dbReference type="EMBL" id="KXN67697.1"/>
    </source>
</evidence>
<keyword evidence="5" id="KW-0067">ATP-binding</keyword>
<dbReference type="PROSITE" id="PS00211">
    <property type="entry name" value="ABC_TRANSPORTER_1"/>
    <property type="match status" value="2"/>
</dbReference>
<feature type="compositionally biased region" description="Polar residues" evidence="8">
    <location>
        <begin position="1363"/>
        <end position="1376"/>
    </location>
</feature>